<sequence>MSTVTVNGLLAARAADVWRLLADLPARPGRFTGTSAVEVLTPGPFAPGTAWRETRSRPDGTALVEEFVVLVAEPSRRLVLASPGVGADYRIDWTLREVRRREGRRTAVRLTQEAVPTAPFGRAVALLLGGLAARAVEGALRRDLADLAAVLGAPTREAA</sequence>
<dbReference type="AlphaFoldDB" id="A0A1C6RUW5"/>
<dbReference type="InterPro" id="IPR023393">
    <property type="entry name" value="START-like_dom_sf"/>
</dbReference>
<protein>
    <submittedName>
        <fullName evidence="1">Polyketide cyclase / dehydrase and lipid transport</fullName>
    </submittedName>
</protein>
<dbReference type="Proteomes" id="UP000199699">
    <property type="component" value="Unassembled WGS sequence"/>
</dbReference>
<reference evidence="1 2" key="1">
    <citation type="submission" date="2016-06" db="EMBL/GenBank/DDBJ databases">
        <authorList>
            <person name="Kjaerup R.B."/>
            <person name="Dalgaard T.S."/>
            <person name="Juul-Madsen H.R."/>
        </authorList>
    </citation>
    <scope>NUCLEOTIDE SEQUENCE [LARGE SCALE GENOMIC DNA]</scope>
    <source>
        <strain evidence="1 2">DSM 43818</strain>
    </source>
</reference>
<accession>A0A1C6RUW5</accession>
<proteinExistence type="predicted"/>
<dbReference type="SUPFAM" id="SSF55961">
    <property type="entry name" value="Bet v1-like"/>
    <property type="match status" value="1"/>
</dbReference>
<dbReference type="RefSeq" id="WP_091090430.1">
    <property type="nucleotide sequence ID" value="NZ_FMHT01000003.1"/>
</dbReference>
<name>A0A1C6RUW5_9ACTN</name>
<organism evidence="1 2">
    <name type="scientific">Micromonospora nigra</name>
    <dbReference type="NCBI Taxonomy" id="145857"/>
    <lineage>
        <taxon>Bacteria</taxon>
        <taxon>Bacillati</taxon>
        <taxon>Actinomycetota</taxon>
        <taxon>Actinomycetes</taxon>
        <taxon>Micromonosporales</taxon>
        <taxon>Micromonosporaceae</taxon>
        <taxon>Micromonospora</taxon>
    </lineage>
</organism>
<gene>
    <name evidence="1" type="ORF">GA0070616_2124</name>
</gene>
<evidence type="ECO:0000313" key="2">
    <source>
        <dbReference type="Proteomes" id="UP000199699"/>
    </source>
</evidence>
<keyword evidence="2" id="KW-1185">Reference proteome</keyword>
<dbReference type="Pfam" id="PF10604">
    <property type="entry name" value="Polyketide_cyc2"/>
    <property type="match status" value="1"/>
</dbReference>
<dbReference type="Gene3D" id="3.30.530.20">
    <property type="match status" value="1"/>
</dbReference>
<dbReference type="InterPro" id="IPR019587">
    <property type="entry name" value="Polyketide_cyclase/dehydratase"/>
</dbReference>
<dbReference type="EMBL" id="FMHT01000003">
    <property type="protein sequence ID" value="SCL20872.1"/>
    <property type="molecule type" value="Genomic_DNA"/>
</dbReference>
<dbReference type="STRING" id="145857.GA0070616_2124"/>
<dbReference type="OrthoDB" id="4773254at2"/>
<evidence type="ECO:0000313" key="1">
    <source>
        <dbReference type="EMBL" id="SCL20872.1"/>
    </source>
</evidence>